<feature type="transmembrane region" description="Helical" evidence="1">
    <location>
        <begin position="12"/>
        <end position="35"/>
    </location>
</feature>
<evidence type="ECO:0000313" key="2">
    <source>
        <dbReference type="EMBL" id="RIB29630.1"/>
    </source>
</evidence>
<feature type="transmembrane region" description="Helical" evidence="1">
    <location>
        <begin position="92"/>
        <end position="115"/>
    </location>
</feature>
<gene>
    <name evidence="2" type="ORF">C2G38_1042456</name>
</gene>
<dbReference type="AlphaFoldDB" id="A0A397W4H8"/>
<name>A0A397W4H8_9GLOM</name>
<proteinExistence type="predicted"/>
<dbReference type="OrthoDB" id="2340542at2759"/>
<feature type="transmembrane region" description="Helical" evidence="1">
    <location>
        <begin position="55"/>
        <end position="80"/>
    </location>
</feature>
<feature type="transmembrane region" description="Helical" evidence="1">
    <location>
        <begin position="148"/>
        <end position="169"/>
    </location>
</feature>
<dbReference type="EMBL" id="QKWP01000033">
    <property type="protein sequence ID" value="RIB29630.1"/>
    <property type="molecule type" value="Genomic_DNA"/>
</dbReference>
<keyword evidence="1" id="KW-1133">Transmembrane helix</keyword>
<organism evidence="2 3">
    <name type="scientific">Gigaspora rosea</name>
    <dbReference type="NCBI Taxonomy" id="44941"/>
    <lineage>
        <taxon>Eukaryota</taxon>
        <taxon>Fungi</taxon>
        <taxon>Fungi incertae sedis</taxon>
        <taxon>Mucoromycota</taxon>
        <taxon>Glomeromycotina</taxon>
        <taxon>Glomeromycetes</taxon>
        <taxon>Diversisporales</taxon>
        <taxon>Gigasporaceae</taxon>
        <taxon>Gigaspora</taxon>
    </lineage>
</organism>
<reference evidence="2 3" key="1">
    <citation type="submission" date="2018-06" db="EMBL/GenBank/DDBJ databases">
        <title>Comparative genomics reveals the genomic features of Rhizophagus irregularis, R. cerebriforme, R. diaphanum and Gigaspora rosea, and their symbiotic lifestyle signature.</title>
        <authorList>
            <person name="Morin E."/>
            <person name="San Clemente H."/>
            <person name="Chen E.C.H."/>
            <person name="De La Providencia I."/>
            <person name="Hainaut M."/>
            <person name="Kuo A."/>
            <person name="Kohler A."/>
            <person name="Murat C."/>
            <person name="Tang N."/>
            <person name="Roy S."/>
            <person name="Loubradou J."/>
            <person name="Henrissat B."/>
            <person name="Grigoriev I.V."/>
            <person name="Corradi N."/>
            <person name="Roux C."/>
            <person name="Martin F.M."/>
        </authorList>
    </citation>
    <scope>NUCLEOTIDE SEQUENCE [LARGE SCALE GENOMIC DNA]</scope>
    <source>
        <strain evidence="2 3">DAOM 194757</strain>
    </source>
</reference>
<dbReference type="Proteomes" id="UP000266673">
    <property type="component" value="Unassembled WGS sequence"/>
</dbReference>
<evidence type="ECO:0000313" key="3">
    <source>
        <dbReference type="Proteomes" id="UP000266673"/>
    </source>
</evidence>
<keyword evidence="1" id="KW-0812">Transmembrane</keyword>
<accession>A0A397W4H8</accession>
<sequence length="189" mass="21074">MNALLNKLPRVNLCCFFVPLQIGAFIVTAWMLVWFAYAGIVVMTISYSSSIGFTIFWKGLGICYLLLALGAFYGAHAIYYQIPHRVAKFVQGYFIAIIFYTLAQIVFIVVIQIAVSSALADAKAKCEQASKTTKINCDAYTSGVGYPIVSWLIPFAIGSLWQLYLFICIRSYSLELTERSEKPGQYNGP</sequence>
<evidence type="ECO:0000256" key="1">
    <source>
        <dbReference type="SAM" id="Phobius"/>
    </source>
</evidence>
<keyword evidence="3" id="KW-1185">Reference proteome</keyword>
<comment type="caution">
    <text evidence="2">The sequence shown here is derived from an EMBL/GenBank/DDBJ whole genome shotgun (WGS) entry which is preliminary data.</text>
</comment>
<protein>
    <submittedName>
        <fullName evidence="2">Uncharacterized protein</fullName>
    </submittedName>
</protein>
<keyword evidence="1" id="KW-0472">Membrane</keyword>